<gene>
    <name evidence="5" type="ORF">SCF082_LOCUS20678</name>
</gene>
<evidence type="ECO:0000256" key="2">
    <source>
        <dbReference type="RuleBase" id="RU365083"/>
    </source>
</evidence>
<dbReference type="Pfam" id="PF00535">
    <property type="entry name" value="Glycos_transf_2"/>
    <property type="match status" value="1"/>
</dbReference>
<accession>A0ABP0L6S7</accession>
<comment type="similarity">
    <text evidence="2">Belongs to the glycosyltransferase 2 family.</text>
</comment>
<evidence type="ECO:0000313" key="6">
    <source>
        <dbReference type="Proteomes" id="UP001642464"/>
    </source>
</evidence>
<dbReference type="InterPro" id="IPR001173">
    <property type="entry name" value="Glyco_trans_2-like"/>
</dbReference>
<dbReference type="InterPro" id="IPR029044">
    <property type="entry name" value="Nucleotide-diphossugar_trans"/>
</dbReference>
<reference evidence="5 6" key="1">
    <citation type="submission" date="2024-02" db="EMBL/GenBank/DDBJ databases">
        <authorList>
            <person name="Chen Y."/>
            <person name="Shah S."/>
            <person name="Dougan E. K."/>
            <person name="Thang M."/>
            <person name="Chan C."/>
        </authorList>
    </citation>
    <scope>NUCLEOTIDE SEQUENCE [LARGE SCALE GENOMIC DNA]</scope>
</reference>
<comment type="subunit">
    <text evidence="2">Component of the dolichol-phosphate mannose (DPM) synthase complex.</text>
</comment>
<keyword evidence="3" id="KW-0812">Transmembrane</keyword>
<protein>
    <recommendedName>
        <fullName evidence="2">Dolichol-phosphate mannosyltransferase subunit 1</fullName>
        <ecNumber evidence="2">2.4.1.83</ecNumber>
    </recommendedName>
</protein>
<dbReference type="PANTHER" id="PTHR21207">
    <property type="entry name" value="PARKIN COREGULATED GENE PROTEIN PARK2 COREGULATED"/>
    <property type="match status" value="1"/>
</dbReference>
<comment type="caution">
    <text evidence="5">The sequence shown here is derived from an EMBL/GenBank/DDBJ whole genome shotgun (WGS) entry which is preliminary data.</text>
</comment>
<name>A0ABP0L6S7_9DINO</name>
<evidence type="ECO:0000256" key="3">
    <source>
        <dbReference type="SAM" id="Phobius"/>
    </source>
</evidence>
<evidence type="ECO:0000313" key="5">
    <source>
        <dbReference type="EMBL" id="CAK9033909.1"/>
    </source>
</evidence>
<comment type="catalytic activity">
    <reaction evidence="2">
        <text>a di-trans,poly-cis-dolichyl phosphate + GDP-alpha-D-mannose = a di-trans,poly-cis-dolichyl beta-D-mannosyl phosphate + GDP</text>
        <dbReference type="Rhea" id="RHEA:21184"/>
        <dbReference type="Rhea" id="RHEA-COMP:19498"/>
        <dbReference type="Rhea" id="RHEA-COMP:19501"/>
        <dbReference type="ChEBI" id="CHEBI:57527"/>
        <dbReference type="ChEBI" id="CHEBI:57683"/>
        <dbReference type="ChEBI" id="CHEBI:58189"/>
        <dbReference type="ChEBI" id="CHEBI:58211"/>
    </reaction>
</comment>
<feature type="non-terminal residue" evidence="5">
    <location>
        <position position="1"/>
    </location>
</feature>
<keyword evidence="3" id="KW-1133">Transmembrane helix</keyword>
<dbReference type="Gene3D" id="3.90.550.10">
    <property type="entry name" value="Spore Coat Polysaccharide Biosynthesis Protein SpsA, Chain A"/>
    <property type="match status" value="1"/>
</dbReference>
<evidence type="ECO:0000259" key="4">
    <source>
        <dbReference type="Pfam" id="PF00535"/>
    </source>
</evidence>
<dbReference type="PANTHER" id="PTHR21207:SF2">
    <property type="entry name" value="PARKIN COREGULATED GENE PROTEIN"/>
    <property type="match status" value="1"/>
</dbReference>
<dbReference type="Pfam" id="PF10274">
    <property type="entry name" value="ParcG"/>
    <property type="match status" value="1"/>
</dbReference>
<feature type="domain" description="Glycosyltransferase 2-like" evidence="4">
    <location>
        <begin position="9"/>
        <end position="153"/>
    </location>
</feature>
<evidence type="ECO:0000256" key="1">
    <source>
        <dbReference type="ARBA" id="ARBA00022679"/>
    </source>
</evidence>
<keyword evidence="2" id="KW-0328">Glycosyltransferase</keyword>
<comment type="function">
    <text evidence="2">Transfers mannose from GDP-mannose to dolichol monophosphate to form dolichol phosphate mannose (Dol-P-Man) which is the mannosyl donor in pathways leading to N-glycosylation, glycosyl phosphatidylinositol membrane anchoring, and O-mannosylation of proteins.</text>
</comment>
<dbReference type="InterPro" id="IPR039528">
    <property type="entry name" value="DPM1-like"/>
</dbReference>
<keyword evidence="6" id="KW-1185">Reference proteome</keyword>
<dbReference type="SUPFAM" id="SSF53448">
    <property type="entry name" value="Nucleotide-diphospho-sugar transferases"/>
    <property type="match status" value="1"/>
</dbReference>
<dbReference type="EMBL" id="CAXAMM010014485">
    <property type="protein sequence ID" value="CAK9033909.1"/>
    <property type="molecule type" value="Genomic_DNA"/>
</dbReference>
<dbReference type="CDD" id="cd06442">
    <property type="entry name" value="DPM1_like"/>
    <property type="match status" value="1"/>
</dbReference>
<keyword evidence="3" id="KW-0472">Membrane</keyword>
<sequence length="586" mass="65562">RLFAATRKAKLEVELVLVDDFSGAGTEETKAVVQELRKEGYAIDVQVRMPEQGKGLSSAVVHGLRLAKFPVLLCMDADLQHEPESVPDVAGPVLRGEADFAVGSRNVQGGTAEDFPLHRRIISWIATALALPLTPCRDPMSGFFALRKDTFEEGLPRLNPMGYKIGLELMVRCRCQRVKDVPITFRDREAGESKLTMKQNLYYLAHLGHLYWFKHAPLVLLVVFLCLAMGSAVLFAHAILQKLLQRAYPCCYRCYRCYLRLGRGAGRRRAAAARMPGKCSDVKRPNYRLTAKQDLHVATGSPFDRTSPVAHKIGDSGREEKQVNVSAFSFEKKVAKPSTVSFLRKNAGTGGLSPVEARAKVKARMSRESTDDDLLVSKPKKVNAFSKRSNPPNTEFRRFYERADLPVNVDQNGSVPKIAWKVPIERLDFHHYLPLFFDGLRETELPYSFLAEKGVEELISFGGPKILPVIPQLIIPIKMALNTRDPKVMVRVIRVLRALVVADIDQEGGGMIGQALVPYYRQILPVFNIFKSKNTNIGDAIDYSQQKSDNIGDLINQTLELFEIHGGEDAFINIKYLVPTYQSVVH</sequence>
<dbReference type="InterPro" id="IPR019399">
    <property type="entry name" value="Parkin_co-regulated_protein"/>
</dbReference>
<dbReference type="EC" id="2.4.1.83" evidence="2"/>
<proteinExistence type="inferred from homology"/>
<feature type="transmembrane region" description="Helical" evidence="3">
    <location>
        <begin position="218"/>
        <end position="240"/>
    </location>
</feature>
<dbReference type="Proteomes" id="UP001642464">
    <property type="component" value="Unassembled WGS sequence"/>
</dbReference>
<organism evidence="5 6">
    <name type="scientific">Durusdinium trenchii</name>
    <dbReference type="NCBI Taxonomy" id="1381693"/>
    <lineage>
        <taxon>Eukaryota</taxon>
        <taxon>Sar</taxon>
        <taxon>Alveolata</taxon>
        <taxon>Dinophyceae</taxon>
        <taxon>Suessiales</taxon>
        <taxon>Symbiodiniaceae</taxon>
        <taxon>Durusdinium</taxon>
    </lineage>
</organism>
<comment type="pathway">
    <text evidence="2">Protein modification; protein glycosylation.</text>
</comment>
<keyword evidence="1 2" id="KW-0808">Transferase</keyword>
<keyword evidence="2" id="KW-0256">Endoplasmic reticulum</keyword>
<comment type="subcellular location">
    <subcellularLocation>
        <location evidence="2">Endoplasmic reticulum</location>
    </subcellularLocation>
</comment>